<accession>A0ABW2PW53</accession>
<gene>
    <name evidence="1" type="ORF">ACFQRG_01290</name>
</gene>
<dbReference type="Proteomes" id="UP001596505">
    <property type="component" value="Unassembled WGS sequence"/>
</dbReference>
<evidence type="ECO:0000313" key="1">
    <source>
        <dbReference type="EMBL" id="MFC7391628.1"/>
    </source>
</evidence>
<proteinExistence type="predicted"/>
<organism evidence="1 2">
    <name type="scientific">Scopulibacillus cellulosilyticus</name>
    <dbReference type="NCBI Taxonomy" id="2665665"/>
    <lineage>
        <taxon>Bacteria</taxon>
        <taxon>Bacillati</taxon>
        <taxon>Bacillota</taxon>
        <taxon>Bacilli</taxon>
        <taxon>Bacillales</taxon>
        <taxon>Sporolactobacillaceae</taxon>
        <taxon>Scopulibacillus</taxon>
    </lineage>
</organism>
<evidence type="ECO:0000313" key="2">
    <source>
        <dbReference type="Proteomes" id="UP001596505"/>
    </source>
</evidence>
<sequence length="45" mass="5488">MSVKANKELVRRFYETIEQENMRHLTISAIKTLYFIRKLISRFLV</sequence>
<keyword evidence="2" id="KW-1185">Reference proteome</keyword>
<reference evidence="2" key="1">
    <citation type="journal article" date="2019" name="Int. J. Syst. Evol. Microbiol.">
        <title>The Global Catalogue of Microorganisms (GCM) 10K type strain sequencing project: providing services to taxonomists for standard genome sequencing and annotation.</title>
        <authorList>
            <consortium name="The Broad Institute Genomics Platform"/>
            <consortium name="The Broad Institute Genome Sequencing Center for Infectious Disease"/>
            <person name="Wu L."/>
            <person name="Ma J."/>
        </authorList>
    </citation>
    <scope>NUCLEOTIDE SEQUENCE [LARGE SCALE GENOMIC DNA]</scope>
    <source>
        <strain evidence="2">CGMCC 1.16305</strain>
    </source>
</reference>
<comment type="caution">
    <text evidence="1">The sequence shown here is derived from an EMBL/GenBank/DDBJ whole genome shotgun (WGS) entry which is preliminary data.</text>
</comment>
<name>A0ABW2PW53_9BACL</name>
<protein>
    <submittedName>
        <fullName evidence="1">Uncharacterized protein</fullName>
    </submittedName>
</protein>
<dbReference type="RefSeq" id="WP_380962834.1">
    <property type="nucleotide sequence ID" value="NZ_JBHTCO010000002.1"/>
</dbReference>
<dbReference type="EMBL" id="JBHTCO010000002">
    <property type="protein sequence ID" value="MFC7391628.1"/>
    <property type="molecule type" value="Genomic_DNA"/>
</dbReference>